<comment type="caution">
    <text evidence="10">The sequence shown here is derived from an EMBL/GenBank/DDBJ whole genome shotgun (WGS) entry which is preliminary data.</text>
</comment>
<dbReference type="Gene3D" id="2.60.120.260">
    <property type="entry name" value="Galactose-binding domain-like"/>
    <property type="match status" value="2"/>
</dbReference>
<evidence type="ECO:0000259" key="7">
    <source>
        <dbReference type="Pfam" id="PF01301"/>
    </source>
</evidence>
<dbReference type="InterPro" id="IPR017853">
    <property type="entry name" value="GH"/>
</dbReference>
<feature type="active site" description="Proton donor" evidence="4">
    <location>
        <position position="156"/>
    </location>
</feature>
<evidence type="ECO:0000259" key="9">
    <source>
        <dbReference type="Pfam" id="PF21467"/>
    </source>
</evidence>
<dbReference type="EMBL" id="JACHJH010000002">
    <property type="protein sequence ID" value="MBB4892955.1"/>
    <property type="molecule type" value="Genomic_DNA"/>
</dbReference>
<dbReference type="GO" id="GO:0004565">
    <property type="term" value="F:beta-galactosidase activity"/>
    <property type="evidence" value="ECO:0007669"/>
    <property type="project" value="UniProtKB-EC"/>
</dbReference>
<dbReference type="PROSITE" id="PS01182">
    <property type="entry name" value="GLYCOSYL_HYDROL_F35"/>
    <property type="match status" value="1"/>
</dbReference>
<dbReference type="PIRSF" id="PIRSF006336">
    <property type="entry name" value="B-gal"/>
    <property type="match status" value="1"/>
</dbReference>
<sequence length="605" mass="65312">MARFVVGDGSFEVDGRPVRLLSGALHYFRVHEGLWGHRLGLLRAMGLNCAETYVPWNWHEPAPGRWRDPGAVGRFLDAVAAAGLYAVVRPGPYICAEWENGGLPSWLTGRLGARVRTRDEEFLRAVGAWWDRLLPEVVERQVDRGGPVVLVQVENEYGSYGSDGVYLQALADGLRARGVSVPLVTSDGPEDHMLSGGSVPGALATVNFGSGAREAFEVLRRHQPKGPLMCMEFWCGWFTHWGSREPVVREAGEAAEALREIVECGASVNLYMAHGGTNFGGWSGANRAGDDHRGELCPTLTSYDYDAPVDEFGRPTRKFWAFREVLAEFGDGPPPALPPAPPMLASPVRAQVARWAPLGEVMEVLGGAEAEGALPPTFEELGVERGVVRYRFEVAGPRRAYPLRLAGLRDMAVVRVEAVGEEGVRTAVVGTEAGCAGDVPGPARVEVWVESLGRVNYGPRLGETKGLTGGLLHERQYVHGVRARGLRLEALEEPGALERVPWRAAGGAPAGAAGLYRAVVRVAGAGDAELELPGWVRGFVWVNGFCLGRYWDRGPQRSLYVPGPVLCEGENEVVVLEYERAGEPALPLGRPRVPGGPPGPLVTGR</sequence>
<dbReference type="InterPro" id="IPR008979">
    <property type="entry name" value="Galactose-bd-like_sf"/>
</dbReference>
<dbReference type="Pfam" id="PF01301">
    <property type="entry name" value="Glyco_hydro_35"/>
    <property type="match status" value="1"/>
</dbReference>
<dbReference type="InterPro" id="IPR031330">
    <property type="entry name" value="Gly_Hdrlase_35_cat"/>
</dbReference>
<reference evidence="10 11" key="1">
    <citation type="submission" date="2020-08" db="EMBL/GenBank/DDBJ databases">
        <title>Genomic Encyclopedia of Type Strains, Phase III (KMG-III): the genomes of soil and plant-associated and newly described type strains.</title>
        <authorList>
            <person name="Whitman W."/>
        </authorList>
    </citation>
    <scope>NUCLEOTIDE SEQUENCE [LARGE SCALE GENOMIC DNA]</scope>
    <source>
        <strain evidence="10 11">CECT 3266</strain>
    </source>
</reference>
<comment type="similarity">
    <text evidence="1 6">Belongs to the glycosyl hydrolase 35 family.</text>
</comment>
<dbReference type="PANTHER" id="PTHR23421">
    <property type="entry name" value="BETA-GALACTOSIDASE RELATED"/>
    <property type="match status" value="1"/>
</dbReference>
<dbReference type="PRINTS" id="PR00742">
    <property type="entry name" value="GLHYDRLASE35"/>
</dbReference>
<feature type="domain" description="Glycoside hydrolase 35 catalytic" evidence="7">
    <location>
        <begin position="11"/>
        <end position="327"/>
    </location>
</feature>
<evidence type="ECO:0000256" key="5">
    <source>
        <dbReference type="RuleBase" id="RU000675"/>
    </source>
</evidence>
<dbReference type="InterPro" id="IPR026283">
    <property type="entry name" value="B-gal_1-like"/>
</dbReference>
<dbReference type="RefSeq" id="WP_184348399.1">
    <property type="nucleotide sequence ID" value="NZ_JACHJH010000002.1"/>
</dbReference>
<evidence type="ECO:0000256" key="2">
    <source>
        <dbReference type="ARBA" id="ARBA00022801"/>
    </source>
</evidence>
<dbReference type="SUPFAM" id="SSF49785">
    <property type="entry name" value="Galactose-binding domain-like"/>
    <property type="match status" value="1"/>
</dbReference>
<accession>A0A7W7PLL8</accession>
<evidence type="ECO:0000256" key="3">
    <source>
        <dbReference type="ARBA" id="ARBA00023295"/>
    </source>
</evidence>
<feature type="domain" description="Beta-galactosidase 1-like first all-beta" evidence="8">
    <location>
        <begin position="375"/>
        <end position="479"/>
    </location>
</feature>
<evidence type="ECO:0000256" key="4">
    <source>
        <dbReference type="PIRSR" id="PIRSR006336-1"/>
    </source>
</evidence>
<dbReference type="InterPro" id="IPR019801">
    <property type="entry name" value="Glyco_hydro_35_CS"/>
</dbReference>
<evidence type="ECO:0000313" key="11">
    <source>
        <dbReference type="Proteomes" id="UP000556084"/>
    </source>
</evidence>
<keyword evidence="2 5" id="KW-0378">Hydrolase</keyword>
<dbReference type="InterPro" id="IPR048913">
    <property type="entry name" value="BetaGal_gal-bd"/>
</dbReference>
<evidence type="ECO:0000313" key="10">
    <source>
        <dbReference type="EMBL" id="MBB4892955.1"/>
    </source>
</evidence>
<feature type="domain" description="Beta-galactosidase galactose-binding" evidence="9">
    <location>
        <begin position="515"/>
        <end position="571"/>
    </location>
</feature>
<dbReference type="AlphaFoldDB" id="A0A7W7PLL8"/>
<dbReference type="GO" id="GO:0005975">
    <property type="term" value="P:carbohydrate metabolic process"/>
    <property type="evidence" value="ECO:0007669"/>
    <property type="project" value="InterPro"/>
</dbReference>
<evidence type="ECO:0000256" key="6">
    <source>
        <dbReference type="RuleBase" id="RU003679"/>
    </source>
</evidence>
<dbReference type="EC" id="3.2.1.23" evidence="5"/>
<name>A0A7W7PLL8_9ACTN</name>
<gene>
    <name evidence="10" type="ORF">FHS39_001966</name>
</gene>
<keyword evidence="11" id="KW-1185">Reference proteome</keyword>
<dbReference type="InterPro" id="IPR001944">
    <property type="entry name" value="Glycoside_Hdrlase_35"/>
</dbReference>
<dbReference type="SUPFAM" id="SSF51445">
    <property type="entry name" value="(Trans)glycosidases"/>
    <property type="match status" value="1"/>
</dbReference>
<evidence type="ECO:0000256" key="1">
    <source>
        <dbReference type="ARBA" id="ARBA00009809"/>
    </source>
</evidence>
<keyword evidence="3 5" id="KW-0326">Glycosidase</keyword>
<organism evidence="10 11">
    <name type="scientific">Streptomyces olivoverticillatus</name>
    <dbReference type="NCBI Taxonomy" id="66427"/>
    <lineage>
        <taxon>Bacteria</taxon>
        <taxon>Bacillati</taxon>
        <taxon>Actinomycetota</taxon>
        <taxon>Actinomycetes</taxon>
        <taxon>Kitasatosporales</taxon>
        <taxon>Streptomycetaceae</taxon>
        <taxon>Streptomyces</taxon>
    </lineage>
</organism>
<dbReference type="Pfam" id="PF21467">
    <property type="entry name" value="BetaGal_gal-bd"/>
    <property type="match status" value="1"/>
</dbReference>
<evidence type="ECO:0000259" key="8">
    <source>
        <dbReference type="Pfam" id="PF21317"/>
    </source>
</evidence>
<dbReference type="Gene3D" id="3.20.20.80">
    <property type="entry name" value="Glycosidases"/>
    <property type="match status" value="1"/>
</dbReference>
<proteinExistence type="inferred from homology"/>
<feature type="active site" description="Nucleophile" evidence="4">
    <location>
        <position position="232"/>
    </location>
</feature>
<comment type="catalytic activity">
    <reaction evidence="5">
        <text>Hydrolysis of terminal non-reducing beta-D-galactose residues in beta-D-galactosides.</text>
        <dbReference type="EC" id="3.2.1.23"/>
    </reaction>
</comment>
<dbReference type="Proteomes" id="UP000556084">
    <property type="component" value="Unassembled WGS sequence"/>
</dbReference>
<dbReference type="Pfam" id="PF21317">
    <property type="entry name" value="BetaGal_ABD_1"/>
    <property type="match status" value="1"/>
</dbReference>
<dbReference type="InterPro" id="IPR048912">
    <property type="entry name" value="BetaGal1-like_ABD1"/>
</dbReference>
<protein>
    <recommendedName>
        <fullName evidence="5">Beta-galactosidase</fullName>
        <ecNumber evidence="5">3.2.1.23</ecNumber>
    </recommendedName>
</protein>